<keyword evidence="2" id="KW-0597">Phosphoprotein</keyword>
<evidence type="ECO:0000256" key="3">
    <source>
        <dbReference type="ARBA" id="ARBA00022679"/>
    </source>
</evidence>
<dbReference type="EC" id="2.7.13.3" evidence="8"/>
<dbReference type="PANTHER" id="PTHR24421">
    <property type="entry name" value="NITRATE/NITRITE SENSOR PROTEIN NARX-RELATED"/>
    <property type="match status" value="1"/>
</dbReference>
<dbReference type="Proteomes" id="UP001597106">
    <property type="component" value="Unassembled WGS sequence"/>
</dbReference>
<dbReference type="RefSeq" id="WP_379076621.1">
    <property type="nucleotide sequence ID" value="NZ_JBHTJW010000002.1"/>
</dbReference>
<keyword evidence="9" id="KW-1133">Transmembrane helix</keyword>
<dbReference type="Gene3D" id="3.30.565.10">
    <property type="entry name" value="Histidine kinase-like ATPase, C-terminal domain"/>
    <property type="match status" value="1"/>
</dbReference>
<protein>
    <recommendedName>
        <fullName evidence="8">Sensor protein</fullName>
        <ecNumber evidence="8">2.7.13.3</ecNumber>
    </recommendedName>
</protein>
<evidence type="ECO:0000313" key="11">
    <source>
        <dbReference type="EMBL" id="MFD0930336.1"/>
    </source>
</evidence>
<dbReference type="SMART" id="SM00387">
    <property type="entry name" value="HATPase_c"/>
    <property type="match status" value="1"/>
</dbReference>
<keyword evidence="3 8" id="KW-0808">Transferase</keyword>
<keyword evidence="8 9" id="KW-0472">Membrane</keyword>
<dbReference type="InterPro" id="IPR050482">
    <property type="entry name" value="Sensor_HK_TwoCompSys"/>
</dbReference>
<keyword evidence="9" id="KW-0812">Transmembrane</keyword>
<dbReference type="InterPro" id="IPR016380">
    <property type="entry name" value="Sig_transdc_His_kin_NarX/NarQ"/>
</dbReference>
<comment type="catalytic activity">
    <reaction evidence="1 8">
        <text>ATP + protein L-histidine = ADP + protein N-phospho-L-histidine.</text>
        <dbReference type="EC" id="2.7.13.3"/>
    </reaction>
</comment>
<feature type="transmembrane region" description="Helical" evidence="9">
    <location>
        <begin position="166"/>
        <end position="187"/>
    </location>
</feature>
<evidence type="ECO:0000256" key="2">
    <source>
        <dbReference type="ARBA" id="ARBA00022553"/>
    </source>
</evidence>
<dbReference type="EMBL" id="JBHTJW010000002">
    <property type="protein sequence ID" value="MFD0930336.1"/>
    <property type="molecule type" value="Genomic_DNA"/>
</dbReference>
<feature type="domain" description="Histidine kinase" evidence="10">
    <location>
        <begin position="415"/>
        <end position="611"/>
    </location>
</feature>
<keyword evidence="5 8" id="KW-0418">Kinase</keyword>
<keyword evidence="12" id="KW-1185">Reference proteome</keyword>
<keyword evidence="4 8" id="KW-0547">Nucleotide-binding</keyword>
<sequence>MSIQFANLIKSIKDLTIHTLYAKLIILIFCITSSLILMQAGSLFLLDYTANNQKVIQDITKEQIFWQHFSDTAIGEAPEQLTEAILKADPHLRFDLGKMVAQINSHDATQVNQLLQKLREAREKISDSHFQQASIISQRLTVQTLISSYEQLVALLLQEVEAKQSVISLLQLLSIYLAISCLITIAFRARKLLVHRLDTLVSFAGQDAQNEQREQDEDEFVKIERLVYETSARLEGFKAENEWFNQNSSERLRRLIRSQDFLHEFVESINNTLLSETVLRKSLFSLEKALNILNVSLIFTENDLGISTERVLFSNHKPEKLSDAILEDLTTTNLVRFCTNDNSSDDNGFQCIAVGFVTPTGALGVLQVEADLEHVFDETETQLIELTAHLLSMVMGFQGREQEGRRLALLEERAAIARELHDSLAQSLSFMKIQISRLQSASNNQLETNEFRGIVNELRDGLNTAYRELRELLATFRVHMDVRGLNSAIQTAIDEFSQRSNLSISLDNRLINCRLTVNEEFHILHVLREALSNVVRHANASRVEISLNFQSSGTIIIIIDDDGIGYTATEASGHYGQSIMQERAESLGGNVAVLRRKQGGTRVRLIFTPQLPQS</sequence>
<evidence type="ECO:0000256" key="8">
    <source>
        <dbReference type="PIRNR" id="PIRNR003167"/>
    </source>
</evidence>
<evidence type="ECO:0000256" key="4">
    <source>
        <dbReference type="ARBA" id="ARBA00022741"/>
    </source>
</evidence>
<dbReference type="PIRSF" id="PIRSF003167">
    <property type="entry name" value="STHK_NarX/NarQ"/>
    <property type="match status" value="1"/>
</dbReference>
<dbReference type="PANTHER" id="PTHR24421:SF10">
    <property type="entry name" value="NITRATE_NITRITE SENSOR PROTEIN NARQ"/>
    <property type="match status" value="1"/>
</dbReference>
<dbReference type="InterPro" id="IPR011712">
    <property type="entry name" value="Sig_transdc_His_kin_sub3_dim/P"/>
</dbReference>
<evidence type="ECO:0000313" key="12">
    <source>
        <dbReference type="Proteomes" id="UP001597106"/>
    </source>
</evidence>
<dbReference type="GO" id="GO:0016301">
    <property type="term" value="F:kinase activity"/>
    <property type="evidence" value="ECO:0007669"/>
    <property type="project" value="UniProtKB-KW"/>
</dbReference>
<dbReference type="PROSITE" id="PS50109">
    <property type="entry name" value="HIS_KIN"/>
    <property type="match status" value="1"/>
</dbReference>
<name>A0ABW3GI85_9PROT</name>
<dbReference type="Gene3D" id="1.20.5.1930">
    <property type="match status" value="1"/>
</dbReference>
<dbReference type="InterPro" id="IPR036890">
    <property type="entry name" value="HATPase_C_sf"/>
</dbReference>
<keyword evidence="7 8" id="KW-0902">Two-component regulatory system</keyword>
<dbReference type="InterPro" id="IPR005467">
    <property type="entry name" value="His_kinase_dom"/>
</dbReference>
<dbReference type="Pfam" id="PF07730">
    <property type="entry name" value="HisKA_3"/>
    <property type="match status" value="1"/>
</dbReference>
<evidence type="ECO:0000256" key="6">
    <source>
        <dbReference type="ARBA" id="ARBA00022840"/>
    </source>
</evidence>
<evidence type="ECO:0000256" key="5">
    <source>
        <dbReference type="ARBA" id="ARBA00022777"/>
    </source>
</evidence>
<feature type="transmembrane region" description="Helical" evidence="9">
    <location>
        <begin position="20"/>
        <end position="46"/>
    </location>
</feature>
<comment type="subcellular location">
    <subcellularLocation>
        <location evidence="8">Cell inner membrane</location>
    </subcellularLocation>
</comment>
<dbReference type="CDD" id="cd16917">
    <property type="entry name" value="HATPase_UhpB-NarQ-NarX-like"/>
    <property type="match status" value="1"/>
</dbReference>
<evidence type="ECO:0000256" key="1">
    <source>
        <dbReference type="ARBA" id="ARBA00000085"/>
    </source>
</evidence>
<dbReference type="Pfam" id="PF02518">
    <property type="entry name" value="HATPase_c"/>
    <property type="match status" value="1"/>
</dbReference>
<gene>
    <name evidence="11" type="ORF">ACFQ1T_11170</name>
</gene>
<evidence type="ECO:0000256" key="7">
    <source>
        <dbReference type="ARBA" id="ARBA00023012"/>
    </source>
</evidence>
<evidence type="ECO:0000256" key="9">
    <source>
        <dbReference type="SAM" id="Phobius"/>
    </source>
</evidence>
<proteinExistence type="predicted"/>
<keyword evidence="8" id="KW-1003">Cell membrane</keyword>
<evidence type="ECO:0000259" key="10">
    <source>
        <dbReference type="PROSITE" id="PS50109"/>
    </source>
</evidence>
<keyword evidence="6 8" id="KW-0067">ATP-binding</keyword>
<organism evidence="11 12">
    <name type="scientific">Methylophilus glucosoxydans</name>
    <dbReference type="NCBI Taxonomy" id="752553"/>
    <lineage>
        <taxon>Bacteria</taxon>
        <taxon>Pseudomonadati</taxon>
        <taxon>Pseudomonadota</taxon>
        <taxon>Betaproteobacteria</taxon>
        <taxon>Nitrosomonadales</taxon>
        <taxon>Methylophilaceae</taxon>
        <taxon>Methylophilus</taxon>
    </lineage>
</organism>
<dbReference type="InterPro" id="IPR003594">
    <property type="entry name" value="HATPase_dom"/>
</dbReference>
<reference evidence="12" key="1">
    <citation type="journal article" date="2019" name="Int. J. Syst. Evol. Microbiol.">
        <title>The Global Catalogue of Microorganisms (GCM) 10K type strain sequencing project: providing services to taxonomists for standard genome sequencing and annotation.</title>
        <authorList>
            <consortium name="The Broad Institute Genomics Platform"/>
            <consortium name="The Broad Institute Genome Sequencing Center for Infectious Disease"/>
            <person name="Wu L."/>
            <person name="Ma J."/>
        </authorList>
    </citation>
    <scope>NUCLEOTIDE SEQUENCE [LARGE SCALE GENOMIC DNA]</scope>
    <source>
        <strain evidence="12">CCUG 59685</strain>
    </source>
</reference>
<keyword evidence="8" id="KW-0997">Cell inner membrane</keyword>
<comment type="caution">
    <text evidence="11">The sequence shown here is derived from an EMBL/GenBank/DDBJ whole genome shotgun (WGS) entry which is preliminary data.</text>
</comment>
<accession>A0ABW3GI85</accession>
<dbReference type="SUPFAM" id="SSF55874">
    <property type="entry name" value="ATPase domain of HSP90 chaperone/DNA topoisomerase II/histidine kinase"/>
    <property type="match status" value="1"/>
</dbReference>